<reference evidence="2" key="1">
    <citation type="submission" date="2019-01" db="EMBL/GenBank/DDBJ databases">
        <title>Gri0909 isolated from a small marine red alga.</title>
        <authorList>
            <person name="Kim J."/>
            <person name="Jeong S.E."/>
            <person name="Jeon C.O."/>
        </authorList>
    </citation>
    <scope>NUCLEOTIDE SEQUENCE [LARGE SCALE GENOMIC DNA]</scope>
    <source>
        <strain evidence="2">Gri0909</strain>
    </source>
</reference>
<accession>A0A3S2W6V6</accession>
<protein>
    <submittedName>
        <fullName evidence="1">Uncharacterized protein</fullName>
    </submittedName>
</protein>
<dbReference type="AlphaFoldDB" id="A0A3S2W6V6"/>
<sequence>MPHTGSQSAELPIEDILSAAGERVLEALEPNEFFQSFQIEIYDEHSPASSGNDAVGISYVSGTIEEPIILVNLDFFEEYFENTKSEDEALDRVTQLIILTLVTAYYEGLTGSSKPMPAAELRRAVEMVLAPFLSDGIISFAKFSRVVEA</sequence>
<organism evidence="1 2">
    <name type="scientific">Hwanghaeella grinnelliae</name>
    <dbReference type="NCBI Taxonomy" id="2500179"/>
    <lineage>
        <taxon>Bacteria</taxon>
        <taxon>Pseudomonadati</taxon>
        <taxon>Pseudomonadota</taxon>
        <taxon>Alphaproteobacteria</taxon>
        <taxon>Rhodospirillales</taxon>
        <taxon>Rhodospirillaceae</taxon>
        <taxon>Hwanghaeella</taxon>
    </lineage>
</organism>
<name>A0A3S2W6V6_9PROT</name>
<dbReference type="EMBL" id="SADE01000004">
    <property type="protein sequence ID" value="RVU33933.1"/>
    <property type="molecule type" value="Genomic_DNA"/>
</dbReference>
<comment type="caution">
    <text evidence="1">The sequence shown here is derived from an EMBL/GenBank/DDBJ whole genome shotgun (WGS) entry which is preliminary data.</text>
</comment>
<dbReference type="RefSeq" id="WP_127767963.1">
    <property type="nucleotide sequence ID" value="NZ_SADE01000004.1"/>
</dbReference>
<keyword evidence="2" id="KW-1185">Reference proteome</keyword>
<dbReference type="Proteomes" id="UP000287447">
    <property type="component" value="Unassembled WGS sequence"/>
</dbReference>
<evidence type="ECO:0000313" key="1">
    <source>
        <dbReference type="EMBL" id="RVU33933.1"/>
    </source>
</evidence>
<proteinExistence type="predicted"/>
<gene>
    <name evidence="1" type="ORF">EOI86_22660</name>
</gene>
<evidence type="ECO:0000313" key="2">
    <source>
        <dbReference type="Proteomes" id="UP000287447"/>
    </source>
</evidence>